<protein>
    <submittedName>
        <fullName evidence="2">Uncharacterized protein</fullName>
    </submittedName>
</protein>
<proteinExistence type="predicted"/>
<evidence type="ECO:0000313" key="2">
    <source>
        <dbReference type="EMBL" id="KKL93302.1"/>
    </source>
</evidence>
<dbReference type="AlphaFoldDB" id="A0A0F9J2B3"/>
<comment type="caution">
    <text evidence="2">The sequence shown here is derived from an EMBL/GenBank/DDBJ whole genome shotgun (WGS) entry which is preliminary data.</text>
</comment>
<dbReference type="EMBL" id="LAZR01019226">
    <property type="protein sequence ID" value="KKL93302.1"/>
    <property type="molecule type" value="Genomic_DNA"/>
</dbReference>
<gene>
    <name evidence="2" type="ORF">LCGC14_1876010</name>
</gene>
<name>A0A0F9J2B3_9ZZZZ</name>
<evidence type="ECO:0000256" key="1">
    <source>
        <dbReference type="SAM" id="MobiDB-lite"/>
    </source>
</evidence>
<accession>A0A0F9J2B3</accession>
<feature type="region of interest" description="Disordered" evidence="1">
    <location>
        <begin position="17"/>
        <end position="37"/>
    </location>
</feature>
<sequence>MNCETKFFNSLMETGMNKQNPLTESEKRMLRGIRPKV</sequence>
<organism evidence="2">
    <name type="scientific">marine sediment metagenome</name>
    <dbReference type="NCBI Taxonomy" id="412755"/>
    <lineage>
        <taxon>unclassified sequences</taxon>
        <taxon>metagenomes</taxon>
        <taxon>ecological metagenomes</taxon>
    </lineage>
</organism>
<reference evidence="2" key="1">
    <citation type="journal article" date="2015" name="Nature">
        <title>Complex archaea that bridge the gap between prokaryotes and eukaryotes.</title>
        <authorList>
            <person name="Spang A."/>
            <person name="Saw J.H."/>
            <person name="Jorgensen S.L."/>
            <person name="Zaremba-Niedzwiedzka K."/>
            <person name="Martijn J."/>
            <person name="Lind A.E."/>
            <person name="van Eijk R."/>
            <person name="Schleper C."/>
            <person name="Guy L."/>
            <person name="Ettema T.J."/>
        </authorList>
    </citation>
    <scope>NUCLEOTIDE SEQUENCE</scope>
</reference>